<proteinExistence type="predicted"/>
<reference evidence="2 3" key="1">
    <citation type="submission" date="2018-01" db="EMBL/GenBank/DDBJ databases">
        <title>Comparison of the Chinese Bamboo Partridge and Red Junglefowl genome sequences highlights the importance of demography in genome evolution.</title>
        <authorList>
            <person name="Tiley G.P."/>
            <person name="Kimball R.T."/>
            <person name="Braun E.L."/>
            <person name="Burleigh J.G."/>
        </authorList>
    </citation>
    <scope>NUCLEOTIDE SEQUENCE [LARGE SCALE GENOMIC DNA]</scope>
    <source>
        <strain evidence="2">RTK389</strain>
        <tissue evidence="2">Blood</tissue>
    </source>
</reference>
<organism evidence="2 3">
    <name type="scientific">Bambusicola thoracicus</name>
    <name type="common">Chinese bamboo-partridge</name>
    <name type="synonym">Perdix thoracica</name>
    <dbReference type="NCBI Taxonomy" id="9083"/>
    <lineage>
        <taxon>Eukaryota</taxon>
        <taxon>Metazoa</taxon>
        <taxon>Chordata</taxon>
        <taxon>Craniata</taxon>
        <taxon>Vertebrata</taxon>
        <taxon>Euteleostomi</taxon>
        <taxon>Archelosauria</taxon>
        <taxon>Archosauria</taxon>
        <taxon>Dinosauria</taxon>
        <taxon>Saurischia</taxon>
        <taxon>Theropoda</taxon>
        <taxon>Coelurosauria</taxon>
        <taxon>Aves</taxon>
        <taxon>Neognathae</taxon>
        <taxon>Galloanserae</taxon>
        <taxon>Galliformes</taxon>
        <taxon>Phasianidae</taxon>
        <taxon>Perdicinae</taxon>
        <taxon>Bambusicola</taxon>
    </lineage>
</organism>
<dbReference type="Proteomes" id="UP000237246">
    <property type="component" value="Unassembled WGS sequence"/>
</dbReference>
<feature type="compositionally biased region" description="Low complexity" evidence="1">
    <location>
        <begin position="1"/>
        <end position="16"/>
    </location>
</feature>
<gene>
    <name evidence="2" type="ORF">CIB84_015205</name>
</gene>
<name>A0A2P4SAB1_BAMTH</name>
<evidence type="ECO:0000313" key="3">
    <source>
        <dbReference type="Proteomes" id="UP000237246"/>
    </source>
</evidence>
<evidence type="ECO:0000313" key="2">
    <source>
        <dbReference type="EMBL" id="POI21048.1"/>
    </source>
</evidence>
<dbReference type="EMBL" id="PPHD01074133">
    <property type="protein sequence ID" value="POI21048.1"/>
    <property type="molecule type" value="Genomic_DNA"/>
</dbReference>
<comment type="caution">
    <text evidence="2">The sequence shown here is derived from an EMBL/GenBank/DDBJ whole genome shotgun (WGS) entry which is preliminary data.</text>
</comment>
<evidence type="ECO:0000256" key="1">
    <source>
        <dbReference type="SAM" id="MobiDB-lite"/>
    </source>
</evidence>
<protein>
    <submittedName>
        <fullName evidence="2">Uncharacterized protein</fullName>
    </submittedName>
</protein>
<sequence>MLLQAGRAAGACSSRSIPGTPG</sequence>
<accession>A0A2P4SAB1</accession>
<keyword evidence="3" id="KW-1185">Reference proteome</keyword>
<dbReference type="AlphaFoldDB" id="A0A2P4SAB1"/>
<feature type="region of interest" description="Disordered" evidence="1">
    <location>
        <begin position="1"/>
        <end position="22"/>
    </location>
</feature>